<evidence type="ECO:0000256" key="3">
    <source>
        <dbReference type="ARBA" id="ARBA00022448"/>
    </source>
</evidence>
<feature type="transmembrane region" description="Helical" evidence="8">
    <location>
        <begin position="220"/>
        <end position="238"/>
    </location>
</feature>
<dbReference type="Proteomes" id="UP001597472">
    <property type="component" value="Unassembled WGS sequence"/>
</dbReference>
<protein>
    <submittedName>
        <fullName evidence="10">Multidrug effflux MFS transporter</fullName>
    </submittedName>
</protein>
<dbReference type="CDD" id="cd17320">
    <property type="entry name" value="MFS_MdfA_MDR_like"/>
    <property type="match status" value="1"/>
</dbReference>
<dbReference type="RefSeq" id="WP_376894217.1">
    <property type="nucleotide sequence ID" value="NZ_JBHULS010000004.1"/>
</dbReference>
<evidence type="ECO:0000256" key="8">
    <source>
        <dbReference type="SAM" id="Phobius"/>
    </source>
</evidence>
<name>A0ABW5KUM1_9FLAO</name>
<evidence type="ECO:0000256" key="1">
    <source>
        <dbReference type="ARBA" id="ARBA00004651"/>
    </source>
</evidence>
<evidence type="ECO:0000313" key="10">
    <source>
        <dbReference type="EMBL" id="MFD2552271.1"/>
    </source>
</evidence>
<evidence type="ECO:0000256" key="5">
    <source>
        <dbReference type="ARBA" id="ARBA00022692"/>
    </source>
</evidence>
<feature type="transmembrane region" description="Helical" evidence="8">
    <location>
        <begin position="285"/>
        <end position="305"/>
    </location>
</feature>
<evidence type="ECO:0000256" key="2">
    <source>
        <dbReference type="ARBA" id="ARBA00006236"/>
    </source>
</evidence>
<proteinExistence type="inferred from homology"/>
<evidence type="ECO:0000259" key="9">
    <source>
        <dbReference type="PROSITE" id="PS50850"/>
    </source>
</evidence>
<evidence type="ECO:0000256" key="4">
    <source>
        <dbReference type="ARBA" id="ARBA00022475"/>
    </source>
</evidence>
<keyword evidence="3" id="KW-0813">Transport</keyword>
<organism evidence="10 11">
    <name type="scientific">Bizionia sediminis</name>
    <dbReference type="NCBI Taxonomy" id="1737064"/>
    <lineage>
        <taxon>Bacteria</taxon>
        <taxon>Pseudomonadati</taxon>
        <taxon>Bacteroidota</taxon>
        <taxon>Flavobacteriia</taxon>
        <taxon>Flavobacteriales</taxon>
        <taxon>Flavobacteriaceae</taxon>
        <taxon>Bizionia</taxon>
    </lineage>
</organism>
<feature type="transmembrane region" description="Helical" evidence="8">
    <location>
        <begin position="311"/>
        <end position="331"/>
    </location>
</feature>
<feature type="transmembrane region" description="Helical" evidence="8">
    <location>
        <begin position="140"/>
        <end position="158"/>
    </location>
</feature>
<keyword evidence="4" id="KW-1003">Cell membrane</keyword>
<dbReference type="PANTHER" id="PTHR23502">
    <property type="entry name" value="MAJOR FACILITATOR SUPERFAMILY"/>
    <property type="match status" value="1"/>
</dbReference>
<keyword evidence="6 8" id="KW-1133">Transmembrane helix</keyword>
<feature type="transmembrane region" description="Helical" evidence="8">
    <location>
        <begin position="82"/>
        <end position="105"/>
    </location>
</feature>
<sequence length="409" mass="45116">MQRTPITPEKVNIEFVAMMAALMAIVAFSIDTLLPALPNIASDFKLIDTSDNQLLVTMIFLGLGFGQLIFGPLSDSFGRKPIIYAGFLLFIAASVLCVVTASFSLLILGRVLQGVGLAAPRTISIAMVRDSYSGDYMAKVMSFVVMIFILIPIIAPTLGQFLISFYSWRSIFYINLLFGVLVMIWFWKRQPETHRISKRTKLTPQLFMAGAKEFYRHKDAVIYTIISGLITGSFMVYLSTSQQIFEQQYNLADLFPYIFASLAISVGFSTFLNGTLVMRFGMKRIAIVAAVCFSTVSLLYVFLFWSGVNPSLPVLVVFFALQFTAIGFLFGNLRSLAMEPIGHIAGVGSAINGFFSTVMAVPIASFIGSFVTESVLPLFIGFSVCGILAVFLFYSANNLVLPVRKSTKY</sequence>
<dbReference type="SUPFAM" id="SSF103473">
    <property type="entry name" value="MFS general substrate transporter"/>
    <property type="match status" value="1"/>
</dbReference>
<keyword evidence="7 8" id="KW-0472">Membrane</keyword>
<gene>
    <name evidence="10" type="ORF">ACFSQP_10625</name>
</gene>
<reference evidence="11" key="1">
    <citation type="journal article" date="2019" name="Int. J. Syst. Evol. Microbiol.">
        <title>The Global Catalogue of Microorganisms (GCM) 10K type strain sequencing project: providing services to taxonomists for standard genome sequencing and annotation.</title>
        <authorList>
            <consortium name="The Broad Institute Genomics Platform"/>
            <consortium name="The Broad Institute Genome Sequencing Center for Infectious Disease"/>
            <person name="Wu L."/>
            <person name="Ma J."/>
        </authorList>
    </citation>
    <scope>NUCLEOTIDE SEQUENCE [LARGE SCALE GENOMIC DNA]</scope>
    <source>
        <strain evidence="11">KCTC 42587</strain>
    </source>
</reference>
<dbReference type="NCBIfam" id="TIGR00710">
    <property type="entry name" value="efflux_Bcr_CflA"/>
    <property type="match status" value="1"/>
</dbReference>
<feature type="transmembrane region" description="Helical" evidence="8">
    <location>
        <begin position="12"/>
        <end position="34"/>
    </location>
</feature>
<feature type="transmembrane region" description="Helical" evidence="8">
    <location>
        <begin position="170"/>
        <end position="187"/>
    </location>
</feature>
<dbReference type="InterPro" id="IPR036259">
    <property type="entry name" value="MFS_trans_sf"/>
</dbReference>
<evidence type="ECO:0000256" key="7">
    <source>
        <dbReference type="ARBA" id="ARBA00023136"/>
    </source>
</evidence>
<evidence type="ECO:0000256" key="6">
    <source>
        <dbReference type="ARBA" id="ARBA00022989"/>
    </source>
</evidence>
<dbReference type="Gene3D" id="1.20.1720.10">
    <property type="entry name" value="Multidrug resistance protein D"/>
    <property type="match status" value="1"/>
</dbReference>
<comment type="caution">
    <text evidence="10">The sequence shown here is derived from an EMBL/GenBank/DDBJ whole genome shotgun (WGS) entry which is preliminary data.</text>
</comment>
<dbReference type="Pfam" id="PF07690">
    <property type="entry name" value="MFS_1"/>
    <property type="match status" value="1"/>
</dbReference>
<comment type="similarity">
    <text evidence="2">Belongs to the major facilitator superfamily. Bcr/CmlA family.</text>
</comment>
<dbReference type="EMBL" id="JBHULS010000004">
    <property type="protein sequence ID" value="MFD2552271.1"/>
    <property type="molecule type" value="Genomic_DNA"/>
</dbReference>
<feature type="transmembrane region" description="Helical" evidence="8">
    <location>
        <begin position="54"/>
        <end position="70"/>
    </location>
</feature>
<dbReference type="PROSITE" id="PS50850">
    <property type="entry name" value="MFS"/>
    <property type="match status" value="1"/>
</dbReference>
<dbReference type="InterPro" id="IPR020846">
    <property type="entry name" value="MFS_dom"/>
</dbReference>
<feature type="transmembrane region" description="Helical" evidence="8">
    <location>
        <begin position="379"/>
        <end position="401"/>
    </location>
</feature>
<accession>A0ABW5KUM1</accession>
<keyword evidence="5 8" id="KW-0812">Transmembrane</keyword>
<dbReference type="InterPro" id="IPR011701">
    <property type="entry name" value="MFS"/>
</dbReference>
<feature type="transmembrane region" description="Helical" evidence="8">
    <location>
        <begin position="343"/>
        <end position="367"/>
    </location>
</feature>
<evidence type="ECO:0000313" key="11">
    <source>
        <dbReference type="Proteomes" id="UP001597472"/>
    </source>
</evidence>
<keyword evidence="11" id="KW-1185">Reference proteome</keyword>
<feature type="domain" description="Major facilitator superfamily (MFS) profile" evidence="9">
    <location>
        <begin position="15"/>
        <end position="398"/>
    </location>
</feature>
<dbReference type="InterPro" id="IPR004812">
    <property type="entry name" value="Efflux_drug-R_Bcr/CmlA"/>
</dbReference>
<feature type="transmembrane region" description="Helical" evidence="8">
    <location>
        <begin position="258"/>
        <end position="278"/>
    </location>
</feature>
<dbReference type="PANTHER" id="PTHR23502:SF132">
    <property type="entry name" value="POLYAMINE TRANSPORTER 2-RELATED"/>
    <property type="match status" value="1"/>
</dbReference>
<comment type="subcellular location">
    <subcellularLocation>
        <location evidence="1">Cell membrane</location>
        <topology evidence="1">Multi-pass membrane protein</topology>
    </subcellularLocation>
</comment>